<evidence type="ECO:0000256" key="1">
    <source>
        <dbReference type="SAM" id="MobiDB-lite"/>
    </source>
</evidence>
<accession>A0A285U0Z1</accession>
<dbReference type="EMBL" id="OBQC01000001">
    <property type="protein sequence ID" value="SOC35575.1"/>
    <property type="molecule type" value="Genomic_DNA"/>
</dbReference>
<keyword evidence="2" id="KW-0472">Membrane</keyword>
<keyword evidence="4" id="KW-1185">Reference proteome</keyword>
<dbReference type="RefSeq" id="WP_097148032.1">
    <property type="nucleotide sequence ID" value="NZ_OBQC01000001.1"/>
</dbReference>
<keyword evidence="2" id="KW-0812">Transmembrane</keyword>
<evidence type="ECO:0000313" key="3">
    <source>
        <dbReference type="EMBL" id="SOC35575.1"/>
    </source>
</evidence>
<name>A0A285U0Z1_9BACL</name>
<evidence type="ECO:0000313" key="4">
    <source>
        <dbReference type="Proteomes" id="UP000219252"/>
    </source>
</evidence>
<feature type="compositionally biased region" description="Polar residues" evidence="1">
    <location>
        <begin position="77"/>
        <end position="100"/>
    </location>
</feature>
<sequence>MMVGTLLLNFWAALAAFTFYFLIMFQKPESPFSIIIGSFIFAIIGFVAMFIIRYLIGYILYTPEDNIEASNKDENKSNTQASQQPKESTSSFEMNDSSSGEIAKVVRTMMNS</sequence>
<feature type="region of interest" description="Disordered" evidence="1">
    <location>
        <begin position="70"/>
        <end position="112"/>
    </location>
</feature>
<keyword evidence="2" id="KW-1133">Transmembrane helix</keyword>
<gene>
    <name evidence="3" type="ORF">SAMN05877842_101496</name>
</gene>
<dbReference type="AlphaFoldDB" id="A0A285U0Z1"/>
<feature type="transmembrane region" description="Helical" evidence="2">
    <location>
        <begin position="6"/>
        <end position="25"/>
    </location>
</feature>
<protein>
    <submittedName>
        <fullName evidence="3">Uncharacterized protein</fullName>
    </submittedName>
</protein>
<reference evidence="4" key="1">
    <citation type="submission" date="2017-08" db="EMBL/GenBank/DDBJ databases">
        <authorList>
            <person name="Varghese N."/>
            <person name="Submissions S."/>
        </authorList>
    </citation>
    <scope>NUCLEOTIDE SEQUENCE [LARGE SCALE GENOMIC DNA]</scope>
    <source>
        <strain evidence="4">JC23</strain>
    </source>
</reference>
<evidence type="ECO:0000256" key="2">
    <source>
        <dbReference type="SAM" id="Phobius"/>
    </source>
</evidence>
<dbReference type="OrthoDB" id="2456374at2"/>
<feature type="transmembrane region" description="Helical" evidence="2">
    <location>
        <begin position="32"/>
        <end position="56"/>
    </location>
</feature>
<proteinExistence type="predicted"/>
<organism evidence="3 4">
    <name type="scientific">Ureibacillus acetophenoni</name>
    <dbReference type="NCBI Taxonomy" id="614649"/>
    <lineage>
        <taxon>Bacteria</taxon>
        <taxon>Bacillati</taxon>
        <taxon>Bacillota</taxon>
        <taxon>Bacilli</taxon>
        <taxon>Bacillales</taxon>
        <taxon>Caryophanaceae</taxon>
        <taxon>Ureibacillus</taxon>
    </lineage>
</organism>
<dbReference type="Proteomes" id="UP000219252">
    <property type="component" value="Unassembled WGS sequence"/>
</dbReference>